<dbReference type="PANTHER" id="PTHR40758">
    <property type="entry name" value="CONSERVED PROTEIN"/>
    <property type="match status" value="1"/>
</dbReference>
<dbReference type="Proteomes" id="UP000265719">
    <property type="component" value="Chromosome"/>
</dbReference>
<dbReference type="SUPFAM" id="SSF109854">
    <property type="entry name" value="DinB/YfiT-like putative metalloenzymes"/>
    <property type="match status" value="1"/>
</dbReference>
<dbReference type="GO" id="GO:0005886">
    <property type="term" value="C:plasma membrane"/>
    <property type="evidence" value="ECO:0007669"/>
    <property type="project" value="TreeGrafter"/>
</dbReference>
<dbReference type="OrthoDB" id="3671213at2"/>
<dbReference type="AlphaFoldDB" id="A0A399G8X5"/>
<protein>
    <submittedName>
        <fullName evidence="3">Maleylpyruvate isomerase family mycothiol-dependent enzyme</fullName>
    </submittedName>
</protein>
<dbReference type="GO" id="GO:0046872">
    <property type="term" value="F:metal ion binding"/>
    <property type="evidence" value="ECO:0007669"/>
    <property type="project" value="InterPro"/>
</dbReference>
<name>A0A399G8X5_9ACTN</name>
<dbReference type="InterPro" id="IPR034660">
    <property type="entry name" value="DinB/YfiT-like"/>
</dbReference>
<feature type="domain" description="MDMPI C-terminal" evidence="1">
    <location>
        <begin position="143"/>
        <end position="239"/>
    </location>
</feature>
<evidence type="ECO:0000313" key="4">
    <source>
        <dbReference type="Proteomes" id="UP000265719"/>
    </source>
</evidence>
<feature type="domain" description="Mycothiol-dependent maleylpyruvate isomerase metal-binding" evidence="2">
    <location>
        <begin position="19"/>
        <end position="131"/>
    </location>
</feature>
<evidence type="ECO:0000259" key="2">
    <source>
        <dbReference type="Pfam" id="PF11716"/>
    </source>
</evidence>
<dbReference type="InterPro" id="IPR017517">
    <property type="entry name" value="Maleyloyr_isom"/>
</dbReference>
<keyword evidence="3" id="KW-0413">Isomerase</keyword>
<dbReference type="Gene3D" id="1.20.120.450">
    <property type="entry name" value="dinb family like domain"/>
    <property type="match status" value="1"/>
</dbReference>
<gene>
    <name evidence="3" type="ORF">NI17_005065</name>
</gene>
<dbReference type="Pfam" id="PF11716">
    <property type="entry name" value="MDMPI_N"/>
    <property type="match status" value="1"/>
</dbReference>
<evidence type="ECO:0000259" key="1">
    <source>
        <dbReference type="Pfam" id="PF07398"/>
    </source>
</evidence>
<dbReference type="RefSeq" id="WP_068691927.1">
    <property type="nucleotide sequence ID" value="NZ_CP063196.1"/>
</dbReference>
<dbReference type="InterPro" id="IPR024344">
    <property type="entry name" value="MDMPI_metal-binding"/>
</dbReference>
<evidence type="ECO:0000313" key="3">
    <source>
        <dbReference type="EMBL" id="UOE20590.1"/>
    </source>
</evidence>
<dbReference type="Pfam" id="PF07398">
    <property type="entry name" value="MDMPI_C"/>
    <property type="match status" value="1"/>
</dbReference>
<reference evidence="3" key="1">
    <citation type="submission" date="2020-10" db="EMBL/GenBank/DDBJ databases">
        <title>De novo genome project of the cellulose decomposer Thermobifida halotolerans type strain.</title>
        <authorList>
            <person name="Nagy I."/>
            <person name="Horvath B."/>
            <person name="Kukolya J."/>
            <person name="Nagy I."/>
            <person name="Orsini M."/>
        </authorList>
    </citation>
    <scope>NUCLEOTIDE SEQUENCE</scope>
    <source>
        <strain evidence="3">DSM 44931</strain>
    </source>
</reference>
<dbReference type="PANTHER" id="PTHR40758:SF1">
    <property type="entry name" value="CONSERVED PROTEIN"/>
    <property type="match status" value="1"/>
</dbReference>
<proteinExistence type="predicted"/>
<organism evidence="3 4">
    <name type="scientific">Thermobifida halotolerans</name>
    <dbReference type="NCBI Taxonomy" id="483545"/>
    <lineage>
        <taxon>Bacteria</taxon>
        <taxon>Bacillati</taxon>
        <taxon>Actinomycetota</taxon>
        <taxon>Actinomycetes</taxon>
        <taxon>Streptosporangiales</taxon>
        <taxon>Nocardiopsidaceae</taxon>
        <taxon>Thermobifida</taxon>
    </lineage>
</organism>
<dbReference type="GO" id="GO:0016853">
    <property type="term" value="F:isomerase activity"/>
    <property type="evidence" value="ECO:0007669"/>
    <property type="project" value="UniProtKB-KW"/>
</dbReference>
<accession>A0A399G8X5</accession>
<dbReference type="KEGG" id="thao:NI17_005065"/>
<keyword evidence="4" id="KW-1185">Reference proteome</keyword>
<dbReference type="InterPro" id="IPR010872">
    <property type="entry name" value="MDMPI_C-term_domain"/>
</dbReference>
<sequence>MAPLSYDRYRVEVVHQTGLLRDVLQGVDPATEVPTCPGWTLADLVGHIGGNLRAVGAAVRDATGQADDATALDDDPTASVDRISEEADRFAAALRAAEPGTAVAVWSVPGTALSWARRATHDLVVHRADAAGAVGADYTVAPEVAVDALDEFLELLQEVGAVALPGHRGGGIRLHATDTEGAEWLVEPAEKGFTWRRGPGEAAVTLRGPLTDVLRVFYRRLPATDTRVEVSGDAALLDRWLEQASLG</sequence>
<dbReference type="NCBIfam" id="TIGR03083">
    <property type="entry name" value="maleylpyruvate isomerase family mycothiol-dependent enzyme"/>
    <property type="match status" value="1"/>
</dbReference>
<dbReference type="EMBL" id="CP063196">
    <property type="protein sequence ID" value="UOE20590.1"/>
    <property type="molecule type" value="Genomic_DNA"/>
</dbReference>